<keyword evidence="9" id="KW-0472">Membrane</keyword>
<reference evidence="11" key="1">
    <citation type="journal article" date="2020" name="Cell">
        <title>Large-Scale Comparative Analyses of Tick Genomes Elucidate Their Genetic Diversity and Vector Capacities.</title>
        <authorList>
            <consortium name="Tick Genome and Microbiome Consortium (TIGMIC)"/>
            <person name="Jia N."/>
            <person name="Wang J."/>
            <person name="Shi W."/>
            <person name="Du L."/>
            <person name="Sun Y."/>
            <person name="Zhan W."/>
            <person name="Jiang J.F."/>
            <person name="Wang Q."/>
            <person name="Zhang B."/>
            <person name="Ji P."/>
            <person name="Bell-Sakyi L."/>
            <person name="Cui X.M."/>
            <person name="Yuan T.T."/>
            <person name="Jiang B.G."/>
            <person name="Yang W.F."/>
            <person name="Lam T.T."/>
            <person name="Chang Q.C."/>
            <person name="Ding S.J."/>
            <person name="Wang X.J."/>
            <person name="Zhu J.G."/>
            <person name="Ruan X.D."/>
            <person name="Zhao L."/>
            <person name="Wei J.T."/>
            <person name="Ye R.Z."/>
            <person name="Que T.C."/>
            <person name="Du C.H."/>
            <person name="Zhou Y.H."/>
            <person name="Cheng J.X."/>
            <person name="Dai P.F."/>
            <person name="Guo W.B."/>
            <person name="Han X.H."/>
            <person name="Huang E.J."/>
            <person name="Li L.F."/>
            <person name="Wei W."/>
            <person name="Gao Y.C."/>
            <person name="Liu J.Z."/>
            <person name="Shao H.Z."/>
            <person name="Wang X."/>
            <person name="Wang C.C."/>
            <person name="Yang T.C."/>
            <person name="Huo Q.B."/>
            <person name="Li W."/>
            <person name="Chen H.Y."/>
            <person name="Chen S.E."/>
            <person name="Zhou L.G."/>
            <person name="Ni X.B."/>
            <person name="Tian J.H."/>
            <person name="Sheng Y."/>
            <person name="Liu T."/>
            <person name="Pan Y.S."/>
            <person name="Xia L.Y."/>
            <person name="Li J."/>
            <person name="Zhao F."/>
            <person name="Cao W.C."/>
        </authorList>
    </citation>
    <scope>NUCLEOTIDE SEQUENCE</scope>
    <source>
        <strain evidence="11">Rsan-2018</strain>
    </source>
</reference>
<dbReference type="VEuPathDB" id="VectorBase:RSAN_057747"/>
<evidence type="ECO:0000256" key="5">
    <source>
        <dbReference type="ARBA" id="ARBA00023157"/>
    </source>
</evidence>
<dbReference type="InterPro" id="IPR008983">
    <property type="entry name" value="Tumour_necrosis_fac-like_dom"/>
</dbReference>
<evidence type="ECO:0000313" key="12">
    <source>
        <dbReference type="Proteomes" id="UP000821837"/>
    </source>
</evidence>
<feature type="compositionally biased region" description="Pro residues" evidence="8">
    <location>
        <begin position="156"/>
        <end position="167"/>
    </location>
</feature>
<feature type="domain" description="C1q" evidence="10">
    <location>
        <begin position="237"/>
        <end position="395"/>
    </location>
</feature>
<keyword evidence="12" id="KW-1185">Reference proteome</keyword>
<organism evidence="11 12">
    <name type="scientific">Rhipicephalus sanguineus</name>
    <name type="common">Brown dog tick</name>
    <name type="synonym">Ixodes sanguineus</name>
    <dbReference type="NCBI Taxonomy" id="34632"/>
    <lineage>
        <taxon>Eukaryota</taxon>
        <taxon>Metazoa</taxon>
        <taxon>Ecdysozoa</taxon>
        <taxon>Arthropoda</taxon>
        <taxon>Chelicerata</taxon>
        <taxon>Arachnida</taxon>
        <taxon>Acari</taxon>
        <taxon>Parasitiformes</taxon>
        <taxon>Ixodida</taxon>
        <taxon>Ixodoidea</taxon>
        <taxon>Ixodidae</taxon>
        <taxon>Rhipicephalinae</taxon>
        <taxon>Rhipicephalus</taxon>
        <taxon>Rhipicephalus</taxon>
    </lineage>
</organism>
<dbReference type="GO" id="GO:0005615">
    <property type="term" value="C:extracellular space"/>
    <property type="evidence" value="ECO:0007669"/>
    <property type="project" value="TreeGrafter"/>
</dbReference>
<sequence>MDAAELGLNPWSATASGHVLLEDKGHRRRQRLLMVSCGLATLVCVATVAVAVAVVVTATTPATTGTATSAANTTPAPSFVAEVDRKALEVPSRRREGPKGVAGLSRRKRPEKRIGRQTTLDPRETWATFLRHSERTQTARPKKKVDPSFLRMEGPQGPPGPRGPRGPPGANITREDMFREFKGLLREAAERRAQVMAEMQCKNTTNCSLPLPGGANGSDSLLPWLPPLVEIDRASMLPRAQSGFFWELSEEVRARKGKELRLHPFHRPFAEGSFERGSGLNATRGMFRAPLSGLYLFFATAFATRPMSARALRKQLEISANGASLVVCVNARCQKNLSLRTTSEFSDGENTMSLSVNGPLMLRAGQVVSLWFHNRTPYQITIHEGSQFSGFLVGL</sequence>
<keyword evidence="9" id="KW-1133">Transmembrane helix</keyword>
<evidence type="ECO:0000256" key="7">
    <source>
        <dbReference type="ARBA" id="ARBA00038198"/>
    </source>
</evidence>
<dbReference type="PANTHER" id="PTHR24019">
    <property type="entry name" value="ADIPOLIN"/>
    <property type="match status" value="1"/>
</dbReference>
<dbReference type="Gene3D" id="1.20.5.320">
    <property type="entry name" value="6-Phosphogluconate Dehydrogenase, domain 3"/>
    <property type="match status" value="1"/>
</dbReference>
<dbReference type="AlphaFoldDB" id="A0A9D4PV42"/>
<dbReference type="Proteomes" id="UP000821837">
    <property type="component" value="Unassembled WGS sequence"/>
</dbReference>
<evidence type="ECO:0000259" key="10">
    <source>
        <dbReference type="PROSITE" id="PS50871"/>
    </source>
</evidence>
<evidence type="ECO:0000256" key="3">
    <source>
        <dbReference type="ARBA" id="ARBA00022702"/>
    </source>
</evidence>
<evidence type="ECO:0000256" key="8">
    <source>
        <dbReference type="SAM" id="MobiDB-lite"/>
    </source>
</evidence>
<comment type="similarity">
    <text evidence="7">Belongs to the adipolin/erythroferrone family.</text>
</comment>
<dbReference type="PROSITE" id="PS50871">
    <property type="entry name" value="C1Q"/>
    <property type="match status" value="1"/>
</dbReference>
<evidence type="ECO:0000256" key="4">
    <source>
        <dbReference type="ARBA" id="ARBA00022729"/>
    </source>
</evidence>
<accession>A0A9D4PV42</accession>
<evidence type="ECO:0000256" key="2">
    <source>
        <dbReference type="ARBA" id="ARBA00022525"/>
    </source>
</evidence>
<dbReference type="Gene3D" id="2.60.120.40">
    <property type="match status" value="1"/>
</dbReference>
<dbReference type="SUPFAM" id="SSF49842">
    <property type="entry name" value="TNF-like"/>
    <property type="match status" value="1"/>
</dbReference>
<evidence type="ECO:0000313" key="11">
    <source>
        <dbReference type="EMBL" id="KAH7956281.1"/>
    </source>
</evidence>
<evidence type="ECO:0000256" key="9">
    <source>
        <dbReference type="SAM" id="Phobius"/>
    </source>
</evidence>
<keyword evidence="4" id="KW-0732">Signal</keyword>
<dbReference type="GO" id="GO:0005179">
    <property type="term" value="F:hormone activity"/>
    <property type="evidence" value="ECO:0007669"/>
    <property type="project" value="UniProtKB-KW"/>
</dbReference>
<keyword evidence="5" id="KW-1015">Disulfide bond</keyword>
<feature type="transmembrane region" description="Helical" evidence="9">
    <location>
        <begin position="32"/>
        <end position="56"/>
    </location>
</feature>
<comment type="caution">
    <text evidence="11">The sequence shown here is derived from an EMBL/GenBank/DDBJ whole genome shotgun (WGS) entry which is preliminary data.</text>
</comment>
<keyword evidence="6" id="KW-0325">Glycoprotein</keyword>
<keyword evidence="9" id="KW-0812">Transmembrane</keyword>
<name>A0A9D4PV42_RHISA</name>
<dbReference type="InterPro" id="IPR001073">
    <property type="entry name" value="C1q_dom"/>
</dbReference>
<dbReference type="InterPro" id="IPR052136">
    <property type="entry name" value="Adipolin/Erythroferrone-rel"/>
</dbReference>
<proteinExistence type="inferred from homology"/>
<evidence type="ECO:0000256" key="6">
    <source>
        <dbReference type="ARBA" id="ARBA00023180"/>
    </source>
</evidence>
<protein>
    <recommendedName>
        <fullName evidence="10">C1q domain-containing protein</fullName>
    </recommendedName>
</protein>
<keyword evidence="2" id="KW-0964">Secreted</keyword>
<feature type="region of interest" description="Disordered" evidence="8">
    <location>
        <begin position="91"/>
        <end position="171"/>
    </location>
</feature>
<reference evidence="11" key="2">
    <citation type="submission" date="2021-09" db="EMBL/GenBank/DDBJ databases">
        <authorList>
            <person name="Jia N."/>
            <person name="Wang J."/>
            <person name="Shi W."/>
            <person name="Du L."/>
            <person name="Sun Y."/>
            <person name="Zhan W."/>
            <person name="Jiang J."/>
            <person name="Wang Q."/>
            <person name="Zhang B."/>
            <person name="Ji P."/>
            <person name="Sakyi L.B."/>
            <person name="Cui X."/>
            <person name="Yuan T."/>
            <person name="Jiang B."/>
            <person name="Yang W."/>
            <person name="Lam T.T.-Y."/>
            <person name="Chang Q."/>
            <person name="Ding S."/>
            <person name="Wang X."/>
            <person name="Zhu J."/>
            <person name="Ruan X."/>
            <person name="Zhao L."/>
            <person name="Wei J."/>
            <person name="Que T."/>
            <person name="Du C."/>
            <person name="Cheng J."/>
            <person name="Dai P."/>
            <person name="Han X."/>
            <person name="Huang E."/>
            <person name="Gao Y."/>
            <person name="Liu J."/>
            <person name="Shao H."/>
            <person name="Ye R."/>
            <person name="Li L."/>
            <person name="Wei W."/>
            <person name="Wang X."/>
            <person name="Wang C."/>
            <person name="Huo Q."/>
            <person name="Li W."/>
            <person name="Guo W."/>
            <person name="Chen H."/>
            <person name="Chen S."/>
            <person name="Zhou L."/>
            <person name="Zhou L."/>
            <person name="Ni X."/>
            <person name="Tian J."/>
            <person name="Zhou Y."/>
            <person name="Sheng Y."/>
            <person name="Liu T."/>
            <person name="Pan Y."/>
            <person name="Xia L."/>
            <person name="Li J."/>
            <person name="Zhao F."/>
            <person name="Cao W."/>
        </authorList>
    </citation>
    <scope>NUCLEOTIDE SEQUENCE</scope>
    <source>
        <strain evidence="11">Rsan-2018</strain>
        <tissue evidence="11">Larvae</tissue>
    </source>
</reference>
<dbReference type="EMBL" id="JABSTV010001250">
    <property type="protein sequence ID" value="KAH7956281.1"/>
    <property type="molecule type" value="Genomic_DNA"/>
</dbReference>
<keyword evidence="3" id="KW-0372">Hormone</keyword>
<gene>
    <name evidence="11" type="ORF">HPB52_007787</name>
</gene>
<dbReference type="PANTHER" id="PTHR24019:SF5">
    <property type="entry name" value="ADIPOLIN"/>
    <property type="match status" value="1"/>
</dbReference>
<evidence type="ECO:0000256" key="1">
    <source>
        <dbReference type="ARBA" id="ARBA00004613"/>
    </source>
</evidence>
<comment type="subcellular location">
    <subcellularLocation>
        <location evidence="1">Secreted</location>
    </subcellularLocation>
</comment>